<dbReference type="STRING" id="931626.Awo_c05400"/>
<dbReference type="EMBL" id="CP002987">
    <property type="protein sequence ID" value="AFA47339.1"/>
    <property type="molecule type" value="Genomic_DNA"/>
</dbReference>
<accession>H6LIG5</accession>
<dbReference type="RefSeq" id="WP_014354942.1">
    <property type="nucleotide sequence ID" value="NC_016894.1"/>
</dbReference>
<dbReference type="SUPFAM" id="SSF56507">
    <property type="entry name" value="Methionine synthase activation domain-like"/>
    <property type="match status" value="1"/>
</dbReference>
<dbReference type="KEGG" id="awo:Awo_c05400"/>
<dbReference type="InterPro" id="IPR037010">
    <property type="entry name" value="VitB12-dep_Met_synth_activ_sf"/>
</dbReference>
<organism evidence="1 2">
    <name type="scientific">Acetobacterium woodii (strain ATCC 29683 / DSM 1030 / JCM 2381 / KCTC 1655 / WB1)</name>
    <dbReference type="NCBI Taxonomy" id="931626"/>
    <lineage>
        <taxon>Bacteria</taxon>
        <taxon>Bacillati</taxon>
        <taxon>Bacillota</taxon>
        <taxon>Clostridia</taxon>
        <taxon>Eubacteriales</taxon>
        <taxon>Eubacteriaceae</taxon>
        <taxon>Acetobacterium</taxon>
    </lineage>
</organism>
<evidence type="ECO:0000313" key="1">
    <source>
        <dbReference type="EMBL" id="AFA47339.1"/>
    </source>
</evidence>
<gene>
    <name evidence="1" type="ordered locus">Awo_c05400</name>
</gene>
<dbReference type="AlphaFoldDB" id="H6LIG5"/>
<dbReference type="HOGENOM" id="CLU_1207686_0_0_9"/>
<name>H6LIG5_ACEWD</name>
<proteinExistence type="predicted"/>
<protein>
    <submittedName>
        <fullName evidence="1">Uncharacterized protein</fullName>
    </submittedName>
</protein>
<dbReference type="GO" id="GO:0008705">
    <property type="term" value="F:methionine synthase activity"/>
    <property type="evidence" value="ECO:0007669"/>
    <property type="project" value="InterPro"/>
</dbReference>
<reference evidence="2" key="1">
    <citation type="submission" date="2011-07" db="EMBL/GenBank/DDBJ databases">
        <title>Complete genome sequence of Acetobacterium woodii.</title>
        <authorList>
            <person name="Poehlein A."/>
            <person name="Schmidt S."/>
            <person name="Kaster A.-K."/>
            <person name="Goenrich M."/>
            <person name="Vollmers J."/>
            <person name="Thuermer A."/>
            <person name="Gottschalk G."/>
            <person name="Thauer R.K."/>
            <person name="Daniel R."/>
            <person name="Mueller V."/>
        </authorList>
    </citation>
    <scope>NUCLEOTIDE SEQUENCE [LARGE SCALE GENOMIC DNA]</scope>
    <source>
        <strain evidence="2">ATCC 29683 / DSM 1030 / JCM 2381 / KCTC 1655 / WB1</strain>
    </source>
</reference>
<dbReference type="Gene3D" id="3.40.109.40">
    <property type="match status" value="1"/>
</dbReference>
<keyword evidence="2" id="KW-1185">Reference proteome</keyword>
<dbReference type="eggNOG" id="COG1410">
    <property type="taxonomic scope" value="Bacteria"/>
</dbReference>
<reference evidence="1 2" key="2">
    <citation type="journal article" date="2012" name="PLoS ONE">
        <title>An ancient pathway combining carbon dioxide fixation with the generation and utilization of a sodium ion gradient for ATP synthesis.</title>
        <authorList>
            <person name="Poehlein A."/>
            <person name="Schmidt S."/>
            <person name="Kaster A.K."/>
            <person name="Goenrich M."/>
            <person name="Vollmers J."/>
            <person name="Thurmer A."/>
            <person name="Bertsch J."/>
            <person name="Schuchmann K."/>
            <person name="Voigt B."/>
            <person name="Hecker M."/>
            <person name="Daniel R."/>
            <person name="Thauer R.K."/>
            <person name="Gottschalk G."/>
            <person name="Muller V."/>
        </authorList>
    </citation>
    <scope>NUCLEOTIDE SEQUENCE [LARGE SCALE GENOMIC DNA]</scope>
    <source>
        <strain evidence="2">ATCC 29683 / DSM 1030 / JCM 2381 / KCTC 1655 / WB1</strain>
    </source>
</reference>
<evidence type="ECO:0000313" key="2">
    <source>
        <dbReference type="Proteomes" id="UP000007177"/>
    </source>
</evidence>
<dbReference type="OrthoDB" id="1805505at2"/>
<dbReference type="Proteomes" id="UP000007177">
    <property type="component" value="Chromosome"/>
</dbReference>
<sequence length="229" mass="26047">MLTKKHILNVPAANLTQVNDYFKKHTNIDYPEVPKKYGMAVNNAYDFLIKDLEILALLQSFEISEIHEDHVLLCNGESFLGEMPGRILKDSKQVLCFVVTIRNFDDKSHVLTASLENYFLDIWGTAFIENAERWLKDYIAQELAELTLKRTHVWSPGQHQFELKNQRCLFNLLAPEEIGVQLAPSMKMNPIKSVSGIMGVLNQNQTNDLNPCDFCSLHKSCRVSGATCS</sequence>